<feature type="non-terminal residue" evidence="5">
    <location>
        <position position="1"/>
    </location>
</feature>
<evidence type="ECO:0000256" key="1">
    <source>
        <dbReference type="ARBA" id="ARBA00005234"/>
    </source>
</evidence>
<dbReference type="Proteomes" id="UP000094527">
    <property type="component" value="Unassembled WGS sequence"/>
</dbReference>
<evidence type="ECO:0000256" key="2">
    <source>
        <dbReference type="ARBA" id="ARBA00022670"/>
    </source>
</evidence>
<evidence type="ECO:0000259" key="4">
    <source>
        <dbReference type="Pfam" id="PF02902"/>
    </source>
</evidence>
<sequence length="121" mass="14225">YDFQAVLDFVRMEATARKQIDLLNSLDTWRVLTEERWPRQNNINDCGIFLCLYAEALSLRAPPIFNTKFMNLQRVKIMIELLQSSLEEPNYDLSYYVNDAKKILKQGSRQLGWMPGVTYID</sequence>
<organism evidence="5 6">
    <name type="scientific">Orchesella cincta</name>
    <name type="common">Springtail</name>
    <name type="synonym">Podura cincta</name>
    <dbReference type="NCBI Taxonomy" id="48709"/>
    <lineage>
        <taxon>Eukaryota</taxon>
        <taxon>Metazoa</taxon>
        <taxon>Ecdysozoa</taxon>
        <taxon>Arthropoda</taxon>
        <taxon>Hexapoda</taxon>
        <taxon>Collembola</taxon>
        <taxon>Entomobryomorpha</taxon>
        <taxon>Entomobryoidea</taxon>
        <taxon>Orchesellidae</taxon>
        <taxon>Orchesellinae</taxon>
        <taxon>Orchesella</taxon>
    </lineage>
</organism>
<proteinExistence type="inferred from homology"/>
<reference evidence="5 6" key="1">
    <citation type="journal article" date="2016" name="Genome Biol. Evol.">
        <title>Gene Family Evolution Reflects Adaptation to Soil Environmental Stressors in the Genome of the Collembolan Orchesella cincta.</title>
        <authorList>
            <person name="Faddeeva-Vakhrusheva A."/>
            <person name="Derks M.F."/>
            <person name="Anvar S.Y."/>
            <person name="Agamennone V."/>
            <person name="Suring W."/>
            <person name="Smit S."/>
            <person name="van Straalen N.M."/>
            <person name="Roelofs D."/>
        </authorList>
    </citation>
    <scope>NUCLEOTIDE SEQUENCE [LARGE SCALE GENOMIC DNA]</scope>
    <source>
        <tissue evidence="5">Mixed pool</tissue>
    </source>
</reference>
<evidence type="ECO:0000256" key="3">
    <source>
        <dbReference type="ARBA" id="ARBA00022801"/>
    </source>
</evidence>
<keyword evidence="2 5" id="KW-0645">Protease</keyword>
<protein>
    <submittedName>
        <fullName evidence="5">Sentrin-specific protease 2</fullName>
    </submittedName>
</protein>
<evidence type="ECO:0000313" key="5">
    <source>
        <dbReference type="EMBL" id="ODN01756.1"/>
    </source>
</evidence>
<comment type="caution">
    <text evidence="5">The sequence shown here is derived from an EMBL/GenBank/DDBJ whole genome shotgun (WGS) entry which is preliminary data.</text>
</comment>
<dbReference type="InterPro" id="IPR038765">
    <property type="entry name" value="Papain-like_cys_pep_sf"/>
</dbReference>
<dbReference type="Gene3D" id="3.40.395.10">
    <property type="entry name" value="Adenoviral Proteinase, Chain A"/>
    <property type="match status" value="1"/>
</dbReference>
<feature type="domain" description="Ubiquitin-like protease family profile" evidence="4">
    <location>
        <begin position="4"/>
        <end position="69"/>
    </location>
</feature>
<dbReference type="GO" id="GO:0008234">
    <property type="term" value="F:cysteine-type peptidase activity"/>
    <property type="evidence" value="ECO:0007669"/>
    <property type="project" value="InterPro"/>
</dbReference>
<dbReference type="OrthoDB" id="8188607at2759"/>
<dbReference type="EMBL" id="LJIJ01000140">
    <property type="protein sequence ID" value="ODN01756.1"/>
    <property type="molecule type" value="Genomic_DNA"/>
</dbReference>
<gene>
    <name evidence="5" type="ORF">Ocin01_04926</name>
</gene>
<comment type="similarity">
    <text evidence="1">Belongs to the peptidase C48 family.</text>
</comment>
<accession>A0A1D2N9U6</accession>
<dbReference type="InterPro" id="IPR003653">
    <property type="entry name" value="Peptidase_C48_C"/>
</dbReference>
<dbReference type="AlphaFoldDB" id="A0A1D2N9U6"/>
<dbReference type="SUPFAM" id="SSF54001">
    <property type="entry name" value="Cysteine proteinases"/>
    <property type="match status" value="1"/>
</dbReference>
<dbReference type="Pfam" id="PF02902">
    <property type="entry name" value="Peptidase_C48"/>
    <property type="match status" value="1"/>
</dbReference>
<dbReference type="GO" id="GO:0006508">
    <property type="term" value="P:proteolysis"/>
    <property type="evidence" value="ECO:0007669"/>
    <property type="project" value="UniProtKB-KW"/>
</dbReference>
<keyword evidence="6" id="KW-1185">Reference proteome</keyword>
<evidence type="ECO:0000313" key="6">
    <source>
        <dbReference type="Proteomes" id="UP000094527"/>
    </source>
</evidence>
<keyword evidence="3" id="KW-0378">Hydrolase</keyword>
<name>A0A1D2N9U6_ORCCI</name>